<keyword evidence="2" id="KW-1185">Reference proteome</keyword>
<gene>
    <name evidence="1" type="ORF">E1301_Tti009536</name>
</gene>
<dbReference type="EMBL" id="SOYY01000019">
    <property type="protein sequence ID" value="KAA0707986.1"/>
    <property type="molecule type" value="Genomic_DNA"/>
</dbReference>
<sequence length="245" mass="27999">MSGDHLGLVQARPALPCAQAASPLSPPEGRTDSLSLSPHPFIPARRRAEVRARLRECDRSLSDKGSDASRMSGACVRRAPRRAAPELLLIKVFISFLFNLYPFTHERVSCWADKCSAICGRINSPVTRGVLCKVLTPPLVGQIPLRFTLWTQIVENYTEWQRSSHRTRAERRGGDEREAEKDILYLQTLAEDGRRQLKRWEIRPPVEGRDLDAFNEERGSQARRLRPQLHFWRLISMLTAHSVRR</sequence>
<protein>
    <submittedName>
        <fullName evidence="1">Uncharacterized protein</fullName>
    </submittedName>
</protein>
<evidence type="ECO:0000313" key="1">
    <source>
        <dbReference type="EMBL" id="KAA0707986.1"/>
    </source>
</evidence>
<evidence type="ECO:0000313" key="2">
    <source>
        <dbReference type="Proteomes" id="UP000324632"/>
    </source>
</evidence>
<organism evidence="1 2">
    <name type="scientific">Triplophysa tibetana</name>
    <dbReference type="NCBI Taxonomy" id="1572043"/>
    <lineage>
        <taxon>Eukaryota</taxon>
        <taxon>Metazoa</taxon>
        <taxon>Chordata</taxon>
        <taxon>Craniata</taxon>
        <taxon>Vertebrata</taxon>
        <taxon>Euteleostomi</taxon>
        <taxon>Actinopterygii</taxon>
        <taxon>Neopterygii</taxon>
        <taxon>Teleostei</taxon>
        <taxon>Ostariophysi</taxon>
        <taxon>Cypriniformes</taxon>
        <taxon>Nemacheilidae</taxon>
        <taxon>Triplophysa</taxon>
    </lineage>
</organism>
<accession>A0A5A9NFY0</accession>
<dbReference type="Proteomes" id="UP000324632">
    <property type="component" value="Chromosome 19"/>
</dbReference>
<reference evidence="1 2" key="1">
    <citation type="journal article" date="2019" name="Mol. Ecol. Resour.">
        <title>Chromosome-level genome assembly of Triplophysa tibetana, a fish adapted to the harsh high-altitude environment of the Tibetan Plateau.</title>
        <authorList>
            <person name="Yang X."/>
            <person name="Liu H."/>
            <person name="Ma Z."/>
            <person name="Zou Y."/>
            <person name="Zou M."/>
            <person name="Mao Y."/>
            <person name="Li X."/>
            <person name="Wang H."/>
            <person name="Chen T."/>
            <person name="Wang W."/>
            <person name="Yang R."/>
        </authorList>
    </citation>
    <scope>NUCLEOTIDE SEQUENCE [LARGE SCALE GENOMIC DNA]</scope>
    <source>
        <strain evidence="1">TTIB1903HZAU</strain>
        <tissue evidence="1">Muscle</tissue>
    </source>
</reference>
<comment type="caution">
    <text evidence="1">The sequence shown here is derived from an EMBL/GenBank/DDBJ whole genome shotgun (WGS) entry which is preliminary data.</text>
</comment>
<dbReference type="AlphaFoldDB" id="A0A5A9NFY0"/>
<proteinExistence type="predicted"/>
<name>A0A5A9NFY0_9TELE</name>